<organism evidence="1 2">
    <name type="scientific">Cotesia glomerata</name>
    <name type="common">Lepidopteran parasitic wasp</name>
    <name type="synonym">Apanteles glomeratus</name>
    <dbReference type="NCBI Taxonomy" id="32391"/>
    <lineage>
        <taxon>Eukaryota</taxon>
        <taxon>Metazoa</taxon>
        <taxon>Ecdysozoa</taxon>
        <taxon>Arthropoda</taxon>
        <taxon>Hexapoda</taxon>
        <taxon>Insecta</taxon>
        <taxon>Pterygota</taxon>
        <taxon>Neoptera</taxon>
        <taxon>Endopterygota</taxon>
        <taxon>Hymenoptera</taxon>
        <taxon>Apocrita</taxon>
        <taxon>Ichneumonoidea</taxon>
        <taxon>Braconidae</taxon>
        <taxon>Microgastrinae</taxon>
        <taxon>Cotesia</taxon>
    </lineage>
</organism>
<dbReference type="EMBL" id="JAHXZJ010001864">
    <property type="protein sequence ID" value="KAH0550240.1"/>
    <property type="molecule type" value="Genomic_DNA"/>
</dbReference>
<evidence type="ECO:0000313" key="2">
    <source>
        <dbReference type="Proteomes" id="UP000826195"/>
    </source>
</evidence>
<comment type="caution">
    <text evidence="1">The sequence shown here is derived from an EMBL/GenBank/DDBJ whole genome shotgun (WGS) entry which is preliminary data.</text>
</comment>
<evidence type="ECO:0000313" key="1">
    <source>
        <dbReference type="EMBL" id="KAH0550240.1"/>
    </source>
</evidence>
<dbReference type="AlphaFoldDB" id="A0AAV7ID67"/>
<name>A0AAV7ID67_COTGL</name>
<accession>A0AAV7ID67</accession>
<proteinExistence type="predicted"/>
<reference evidence="1 2" key="1">
    <citation type="journal article" date="2021" name="J. Hered.">
        <title>A chromosome-level genome assembly of the parasitoid wasp, Cotesia glomerata (Hymenoptera: Braconidae).</title>
        <authorList>
            <person name="Pinto B.J."/>
            <person name="Weis J.J."/>
            <person name="Gamble T."/>
            <person name="Ode P.J."/>
            <person name="Paul R."/>
            <person name="Zaspel J.M."/>
        </authorList>
    </citation>
    <scope>NUCLEOTIDE SEQUENCE [LARGE SCALE GENOMIC DNA]</scope>
    <source>
        <strain evidence="1">CgM1</strain>
    </source>
</reference>
<sequence>MAQEESEWFCLRGWRIEAKKFIQVRKSRIVNNGESVVVRVMDTYKHRKEAITRERIHALDSFTLVRSHMSFVHVH</sequence>
<keyword evidence="2" id="KW-1185">Reference proteome</keyword>
<dbReference type="Proteomes" id="UP000826195">
    <property type="component" value="Unassembled WGS sequence"/>
</dbReference>
<protein>
    <submittedName>
        <fullName evidence="1">Uncharacterized protein</fullName>
    </submittedName>
</protein>
<gene>
    <name evidence="1" type="ORF">KQX54_018297</name>
</gene>